<evidence type="ECO:0000313" key="2">
    <source>
        <dbReference type="EMBL" id="EOY34121.1"/>
    </source>
</evidence>
<sequence>MWDPRSDLTARSTGSGASQLDPHGRIWHSTTRSNIVKCRSDALVARSGYMVRQIGVSLHWSHFRWQAHGEEERKKEKKKNKREKIIYKF</sequence>
<dbReference type="InParanoid" id="A0A061GXC6"/>
<name>A0A061GXC6_THECC</name>
<dbReference type="Gramene" id="EOY34121">
    <property type="protein sequence ID" value="EOY34121"/>
    <property type="gene ID" value="TCM_041894"/>
</dbReference>
<accession>A0A061GXC6</accession>
<feature type="compositionally biased region" description="Polar residues" evidence="1">
    <location>
        <begin position="9"/>
        <end position="18"/>
    </location>
</feature>
<evidence type="ECO:0000313" key="3">
    <source>
        <dbReference type="Proteomes" id="UP000026915"/>
    </source>
</evidence>
<reference evidence="2 3" key="1">
    <citation type="journal article" date="2013" name="Genome Biol.">
        <title>The genome sequence of the most widely cultivated cacao type and its use to identify candidate genes regulating pod color.</title>
        <authorList>
            <person name="Motamayor J.C."/>
            <person name="Mockaitis K."/>
            <person name="Schmutz J."/>
            <person name="Haiminen N."/>
            <person name="Iii D.L."/>
            <person name="Cornejo O."/>
            <person name="Findley S.D."/>
            <person name="Zheng P."/>
            <person name="Utro F."/>
            <person name="Royaert S."/>
            <person name="Saski C."/>
            <person name="Jenkins J."/>
            <person name="Podicheti R."/>
            <person name="Zhao M."/>
            <person name="Scheffler B.E."/>
            <person name="Stack J.C."/>
            <person name="Feltus F.A."/>
            <person name="Mustiga G.M."/>
            <person name="Amores F."/>
            <person name="Phillips W."/>
            <person name="Marelli J.P."/>
            <person name="May G.D."/>
            <person name="Shapiro H."/>
            <person name="Ma J."/>
            <person name="Bustamante C.D."/>
            <person name="Schnell R.J."/>
            <person name="Main D."/>
            <person name="Gilbert D."/>
            <person name="Parida L."/>
            <person name="Kuhn D.N."/>
        </authorList>
    </citation>
    <scope>NUCLEOTIDE SEQUENCE [LARGE SCALE GENOMIC DNA]</scope>
    <source>
        <strain evidence="3">cv. Matina 1-6</strain>
    </source>
</reference>
<keyword evidence="3" id="KW-1185">Reference proteome</keyword>
<dbReference type="EMBL" id="CM001887">
    <property type="protein sequence ID" value="EOY34121.1"/>
    <property type="molecule type" value="Genomic_DNA"/>
</dbReference>
<feature type="region of interest" description="Disordered" evidence="1">
    <location>
        <begin position="69"/>
        <end position="89"/>
    </location>
</feature>
<gene>
    <name evidence="2" type="ORF">TCM_041894</name>
</gene>
<proteinExistence type="predicted"/>
<dbReference type="HOGENOM" id="CLU_2459241_0_0_1"/>
<dbReference type="Proteomes" id="UP000026915">
    <property type="component" value="Chromosome 9"/>
</dbReference>
<organism evidence="2 3">
    <name type="scientific">Theobroma cacao</name>
    <name type="common">Cacao</name>
    <name type="synonym">Cocoa</name>
    <dbReference type="NCBI Taxonomy" id="3641"/>
    <lineage>
        <taxon>Eukaryota</taxon>
        <taxon>Viridiplantae</taxon>
        <taxon>Streptophyta</taxon>
        <taxon>Embryophyta</taxon>
        <taxon>Tracheophyta</taxon>
        <taxon>Spermatophyta</taxon>
        <taxon>Magnoliopsida</taxon>
        <taxon>eudicotyledons</taxon>
        <taxon>Gunneridae</taxon>
        <taxon>Pentapetalae</taxon>
        <taxon>rosids</taxon>
        <taxon>malvids</taxon>
        <taxon>Malvales</taxon>
        <taxon>Malvaceae</taxon>
        <taxon>Byttnerioideae</taxon>
        <taxon>Theobroma</taxon>
    </lineage>
</organism>
<dbReference type="AlphaFoldDB" id="A0A061GXC6"/>
<evidence type="ECO:0000256" key="1">
    <source>
        <dbReference type="SAM" id="MobiDB-lite"/>
    </source>
</evidence>
<feature type="region of interest" description="Disordered" evidence="1">
    <location>
        <begin position="1"/>
        <end position="26"/>
    </location>
</feature>
<protein>
    <submittedName>
        <fullName evidence="2">Uncharacterized protein</fullName>
    </submittedName>
</protein>